<dbReference type="EMBL" id="ML213639">
    <property type="protein sequence ID" value="TFK33923.1"/>
    <property type="molecule type" value="Genomic_DNA"/>
</dbReference>
<evidence type="ECO:0000313" key="7">
    <source>
        <dbReference type="Proteomes" id="UP000308652"/>
    </source>
</evidence>
<dbReference type="GO" id="GO:0006508">
    <property type="term" value="P:proteolysis"/>
    <property type="evidence" value="ECO:0007669"/>
    <property type="project" value="InterPro"/>
</dbReference>
<dbReference type="Pfam" id="PF00656">
    <property type="entry name" value="Peptidase_C14"/>
    <property type="match status" value="1"/>
</dbReference>
<dbReference type="GO" id="GO:0005737">
    <property type="term" value="C:cytoplasm"/>
    <property type="evidence" value="ECO:0007669"/>
    <property type="project" value="TreeGrafter"/>
</dbReference>
<comment type="similarity">
    <text evidence="1">Belongs to the peptidase C14B family.</text>
</comment>
<organism evidence="6 7">
    <name type="scientific">Crucibulum laeve</name>
    <dbReference type="NCBI Taxonomy" id="68775"/>
    <lineage>
        <taxon>Eukaryota</taxon>
        <taxon>Fungi</taxon>
        <taxon>Dikarya</taxon>
        <taxon>Basidiomycota</taxon>
        <taxon>Agaricomycotina</taxon>
        <taxon>Agaricomycetes</taxon>
        <taxon>Agaricomycetidae</taxon>
        <taxon>Agaricales</taxon>
        <taxon>Agaricineae</taxon>
        <taxon>Nidulariaceae</taxon>
        <taxon>Crucibulum</taxon>
    </lineage>
</organism>
<proteinExistence type="inferred from homology"/>
<feature type="domain" description="Peptidase C14 caspase" evidence="5">
    <location>
        <begin position="63"/>
        <end position="218"/>
    </location>
</feature>
<keyword evidence="2" id="KW-0053">Apoptosis</keyword>
<dbReference type="GO" id="GO:0004197">
    <property type="term" value="F:cysteine-type endopeptidase activity"/>
    <property type="evidence" value="ECO:0007669"/>
    <property type="project" value="InterPro"/>
</dbReference>
<gene>
    <name evidence="6" type="ORF">BDQ12DRAFT_398515</name>
</gene>
<keyword evidence="7" id="KW-1185">Reference proteome</keyword>
<dbReference type="SUPFAM" id="SSF52129">
    <property type="entry name" value="Caspase-like"/>
    <property type="match status" value="1"/>
</dbReference>
<evidence type="ECO:0000256" key="4">
    <source>
        <dbReference type="SAM" id="MobiDB-lite"/>
    </source>
</evidence>
<keyword evidence="3" id="KW-0788">Thiol protease</keyword>
<name>A0A5C3LNR6_9AGAR</name>
<dbReference type="PANTHER" id="PTHR48104:SF30">
    <property type="entry name" value="METACASPASE-1"/>
    <property type="match status" value="1"/>
</dbReference>
<reference evidence="6 7" key="1">
    <citation type="journal article" date="2019" name="Nat. Ecol. Evol.">
        <title>Megaphylogeny resolves global patterns of mushroom evolution.</title>
        <authorList>
            <person name="Varga T."/>
            <person name="Krizsan K."/>
            <person name="Foldi C."/>
            <person name="Dima B."/>
            <person name="Sanchez-Garcia M."/>
            <person name="Sanchez-Ramirez S."/>
            <person name="Szollosi G.J."/>
            <person name="Szarkandi J.G."/>
            <person name="Papp V."/>
            <person name="Albert L."/>
            <person name="Andreopoulos W."/>
            <person name="Angelini C."/>
            <person name="Antonin V."/>
            <person name="Barry K.W."/>
            <person name="Bougher N.L."/>
            <person name="Buchanan P."/>
            <person name="Buyck B."/>
            <person name="Bense V."/>
            <person name="Catcheside P."/>
            <person name="Chovatia M."/>
            <person name="Cooper J."/>
            <person name="Damon W."/>
            <person name="Desjardin D."/>
            <person name="Finy P."/>
            <person name="Geml J."/>
            <person name="Haridas S."/>
            <person name="Hughes K."/>
            <person name="Justo A."/>
            <person name="Karasinski D."/>
            <person name="Kautmanova I."/>
            <person name="Kiss B."/>
            <person name="Kocsube S."/>
            <person name="Kotiranta H."/>
            <person name="LaButti K.M."/>
            <person name="Lechner B.E."/>
            <person name="Liimatainen K."/>
            <person name="Lipzen A."/>
            <person name="Lukacs Z."/>
            <person name="Mihaltcheva S."/>
            <person name="Morgado L.N."/>
            <person name="Niskanen T."/>
            <person name="Noordeloos M.E."/>
            <person name="Ohm R.A."/>
            <person name="Ortiz-Santana B."/>
            <person name="Ovrebo C."/>
            <person name="Racz N."/>
            <person name="Riley R."/>
            <person name="Savchenko A."/>
            <person name="Shiryaev A."/>
            <person name="Soop K."/>
            <person name="Spirin V."/>
            <person name="Szebenyi C."/>
            <person name="Tomsovsky M."/>
            <person name="Tulloss R.E."/>
            <person name="Uehling J."/>
            <person name="Grigoriev I.V."/>
            <person name="Vagvolgyi C."/>
            <person name="Papp T."/>
            <person name="Martin F.M."/>
            <person name="Miettinen O."/>
            <person name="Hibbett D.S."/>
            <person name="Nagy L.G."/>
        </authorList>
    </citation>
    <scope>NUCLEOTIDE SEQUENCE [LARGE SCALE GENOMIC DNA]</scope>
    <source>
        <strain evidence="6 7">CBS 166.37</strain>
    </source>
</reference>
<dbReference type="Proteomes" id="UP000308652">
    <property type="component" value="Unassembled WGS sequence"/>
</dbReference>
<dbReference type="Gene3D" id="3.40.50.1460">
    <property type="match status" value="1"/>
</dbReference>
<protein>
    <recommendedName>
        <fullName evidence="5">Peptidase C14 caspase domain-containing protein</fullName>
    </recommendedName>
</protein>
<dbReference type="InterPro" id="IPR029030">
    <property type="entry name" value="Caspase-like_dom_sf"/>
</dbReference>
<keyword evidence="3" id="KW-0645">Protease</keyword>
<keyword evidence="3" id="KW-0378">Hydrolase</keyword>
<dbReference type="GO" id="GO:0006915">
    <property type="term" value="P:apoptotic process"/>
    <property type="evidence" value="ECO:0007669"/>
    <property type="project" value="UniProtKB-KW"/>
</dbReference>
<feature type="compositionally biased region" description="Pro residues" evidence="4">
    <location>
        <begin position="23"/>
        <end position="34"/>
    </location>
</feature>
<dbReference type="OrthoDB" id="10255174at2759"/>
<evidence type="ECO:0000259" key="5">
    <source>
        <dbReference type="Pfam" id="PF00656"/>
    </source>
</evidence>
<feature type="compositionally biased region" description="Basic and acidic residues" evidence="4">
    <location>
        <begin position="1"/>
        <end position="15"/>
    </location>
</feature>
<dbReference type="AlphaFoldDB" id="A0A5C3LNR6"/>
<evidence type="ECO:0000313" key="6">
    <source>
        <dbReference type="EMBL" id="TFK33923.1"/>
    </source>
</evidence>
<evidence type="ECO:0000256" key="3">
    <source>
        <dbReference type="ARBA" id="ARBA00022807"/>
    </source>
</evidence>
<evidence type="ECO:0000256" key="2">
    <source>
        <dbReference type="ARBA" id="ARBA00022703"/>
    </source>
</evidence>
<accession>A0A5C3LNR6</accession>
<evidence type="ECO:0000256" key="1">
    <source>
        <dbReference type="ARBA" id="ARBA00009005"/>
    </source>
</evidence>
<dbReference type="PANTHER" id="PTHR48104">
    <property type="entry name" value="METACASPASE-4"/>
    <property type="match status" value="1"/>
</dbReference>
<dbReference type="InterPro" id="IPR050452">
    <property type="entry name" value="Metacaspase"/>
</dbReference>
<dbReference type="InterPro" id="IPR011600">
    <property type="entry name" value="Pept_C14_caspase"/>
</dbReference>
<feature type="region of interest" description="Disordered" evidence="4">
    <location>
        <begin position="1"/>
        <end position="46"/>
    </location>
</feature>
<dbReference type="STRING" id="68775.A0A5C3LNR6"/>
<sequence length="276" mass="30371">MATKHVRFDSSERSIDGPGSRIPSPPPPPSPSLLPSPSHSPGLFTPPAMPDNTKYWADIGTMYCLIIAINEYQHERMPSLNAAVADGENLTSVITSYIPSTTINKLYDRDATRRNIAENLDSISHNDAIPMNAPIVIYFAGHGTRALLDGYTAEQTQILCPYDFDPDLHAQYRRENPTSAGNGIPDLVFANLLQRIADKKGSNIEIILDCCHSGSSSRDVAVTRVRGIDLPQDYRVSIAPNEVSLVRNGTSTLESNTFWWGVHTGITHYPSERIPE</sequence>